<dbReference type="InterPro" id="IPR026350">
    <property type="entry name" value="GxxExxY"/>
</dbReference>
<organism evidence="2 3">
    <name type="scientific">Microcoleus anatoxicus PTRS2</name>
    <dbReference type="NCBI Taxonomy" id="2705321"/>
    <lineage>
        <taxon>Bacteria</taxon>
        <taxon>Bacillati</taxon>
        <taxon>Cyanobacteriota</taxon>
        <taxon>Cyanophyceae</taxon>
        <taxon>Oscillatoriophycideae</taxon>
        <taxon>Oscillatoriales</taxon>
        <taxon>Microcoleaceae</taxon>
        <taxon>Microcoleus</taxon>
        <taxon>Microcoleus anatoxicus</taxon>
    </lineage>
</organism>
<dbReference type="RefSeq" id="WP_340522938.1">
    <property type="nucleotide sequence ID" value="NZ_JBBLXS010000018.1"/>
</dbReference>
<keyword evidence="1" id="KW-0175">Coiled coil</keyword>
<proteinExistence type="predicted"/>
<evidence type="ECO:0000313" key="2">
    <source>
        <dbReference type="EMBL" id="MEK0183717.1"/>
    </source>
</evidence>
<dbReference type="Proteomes" id="UP001384579">
    <property type="component" value="Unassembled WGS sequence"/>
</dbReference>
<dbReference type="NCBIfam" id="TIGR04256">
    <property type="entry name" value="GxxExxY"/>
    <property type="match status" value="1"/>
</dbReference>
<keyword evidence="3" id="KW-1185">Reference proteome</keyword>
<name>A0ABU8YH85_9CYAN</name>
<feature type="coiled-coil region" evidence="1">
    <location>
        <begin position="2"/>
        <end position="29"/>
    </location>
</feature>
<evidence type="ECO:0000313" key="3">
    <source>
        <dbReference type="Proteomes" id="UP001384579"/>
    </source>
</evidence>
<accession>A0ABU8YH85</accession>
<comment type="caution">
    <text evidence="2">The sequence shown here is derived from an EMBL/GenBank/DDBJ whole genome shotgun (WGS) entry which is preliminary data.</text>
</comment>
<gene>
    <name evidence="2" type="ORF">WMG39_02515</name>
</gene>
<dbReference type="Pfam" id="PF13366">
    <property type="entry name" value="PDDEXK_3"/>
    <property type="match status" value="1"/>
</dbReference>
<dbReference type="EMBL" id="JBBLXS010000018">
    <property type="protein sequence ID" value="MEK0183717.1"/>
    <property type="molecule type" value="Genomic_DNA"/>
</dbReference>
<reference evidence="2 3" key="1">
    <citation type="journal article" date="2020" name="Harmful Algae">
        <title>Molecular and morphological characterization of a novel dihydroanatoxin-a producing Microcoleus species (cyanobacteria) from the Russian River, California, USA.</title>
        <authorList>
            <person name="Conklin K.Y."/>
            <person name="Stancheva R."/>
            <person name="Otten T.G."/>
            <person name="Fadness R."/>
            <person name="Boyer G.L."/>
            <person name="Read B."/>
            <person name="Zhang X."/>
            <person name="Sheath R.G."/>
        </authorList>
    </citation>
    <scope>NUCLEOTIDE SEQUENCE [LARGE SCALE GENOMIC DNA]</scope>
    <source>
        <strain evidence="2 3">PTRS2</strain>
    </source>
</reference>
<sequence>MNHEDTKDAKEEERRIRQLGEQVEQLAYRAIGAAIEVHRLTGPGFLESVYQESLEIEFRIRGIPCQPKKPVAITYKGYPVGKGQLDFLVGDILIVELKAVEKLTPIHEAQVISYLKMTKNSLGLLINFNVPILKEGIKRIILTS</sequence>
<protein>
    <submittedName>
        <fullName evidence="2">GxxExxY protein</fullName>
    </submittedName>
</protein>
<evidence type="ECO:0000256" key="1">
    <source>
        <dbReference type="SAM" id="Coils"/>
    </source>
</evidence>